<dbReference type="SUPFAM" id="SSF51230">
    <property type="entry name" value="Single hybrid motif"/>
    <property type="match status" value="1"/>
</dbReference>
<keyword evidence="4" id="KW-1185">Reference proteome</keyword>
<evidence type="ECO:0000313" key="3">
    <source>
        <dbReference type="EMBL" id="PKU21461.1"/>
    </source>
</evidence>
<feature type="domain" description="Lipoyl-binding" evidence="2">
    <location>
        <begin position="65"/>
        <end position="137"/>
    </location>
</feature>
<dbReference type="InterPro" id="IPR001882">
    <property type="entry name" value="Biotin_BS"/>
</dbReference>
<dbReference type="AlphaFoldDB" id="A0A2N3PM39"/>
<accession>A0A2N3PM39</accession>
<dbReference type="InterPro" id="IPR000089">
    <property type="entry name" value="Biotin_lipoyl"/>
</dbReference>
<dbReference type="PROSITE" id="PS00188">
    <property type="entry name" value="BIOTIN"/>
    <property type="match status" value="1"/>
</dbReference>
<keyword evidence="1" id="KW-0092">Biotin</keyword>
<dbReference type="RefSeq" id="WP_101253686.1">
    <property type="nucleotide sequence ID" value="NZ_PIUM01000057.1"/>
</dbReference>
<dbReference type="PANTHER" id="PTHR45266">
    <property type="entry name" value="OXALOACETATE DECARBOXYLASE ALPHA CHAIN"/>
    <property type="match status" value="1"/>
</dbReference>
<dbReference type="CDD" id="cd06850">
    <property type="entry name" value="biotinyl_domain"/>
    <property type="match status" value="1"/>
</dbReference>
<evidence type="ECO:0000256" key="1">
    <source>
        <dbReference type="ARBA" id="ARBA00023267"/>
    </source>
</evidence>
<proteinExistence type="predicted"/>
<organism evidence="3 4">
    <name type="scientific">Telmatospirillum siberiense</name>
    <dbReference type="NCBI Taxonomy" id="382514"/>
    <lineage>
        <taxon>Bacteria</taxon>
        <taxon>Pseudomonadati</taxon>
        <taxon>Pseudomonadota</taxon>
        <taxon>Alphaproteobacteria</taxon>
        <taxon>Rhodospirillales</taxon>
        <taxon>Rhodospirillaceae</taxon>
        <taxon>Telmatospirillum</taxon>
    </lineage>
</organism>
<dbReference type="Pfam" id="PF00364">
    <property type="entry name" value="Biotin_lipoyl"/>
    <property type="match status" value="1"/>
</dbReference>
<name>A0A2N3PM39_9PROT</name>
<dbReference type="Gene3D" id="2.40.50.100">
    <property type="match status" value="1"/>
</dbReference>
<protein>
    <submittedName>
        <fullName evidence="3">Acetyl-CoA carboxylase biotin carboxyl carrier protein subunit</fullName>
    </submittedName>
</protein>
<sequence length="137" mass="13657">MFKKFRITVEGRPYNVVVEELSSDATEPAPALPAASPAPALSAAPAPVAAIGAPPAPAATVASAPAQAGDEVAPLAGVIVSIEVGLGAQVRVGDRIAVIEAMKMKTDVFAKHGGTVTRIAVSAHEGVETGQVLLTVG</sequence>
<dbReference type="PROSITE" id="PS50968">
    <property type="entry name" value="BIOTINYL_LIPOYL"/>
    <property type="match status" value="1"/>
</dbReference>
<evidence type="ECO:0000259" key="2">
    <source>
        <dbReference type="PROSITE" id="PS50968"/>
    </source>
</evidence>
<dbReference type="OrthoDB" id="163546at2"/>
<comment type="caution">
    <text evidence="3">The sequence shown here is derived from an EMBL/GenBank/DDBJ whole genome shotgun (WGS) entry which is preliminary data.</text>
</comment>
<dbReference type="EMBL" id="PIUM01000057">
    <property type="protein sequence ID" value="PKU21461.1"/>
    <property type="molecule type" value="Genomic_DNA"/>
</dbReference>
<dbReference type="InterPro" id="IPR050709">
    <property type="entry name" value="Biotin_Carboxyl_Carrier/Decarb"/>
</dbReference>
<gene>
    <name evidence="3" type="ORF">CWS72_26555</name>
</gene>
<reference evidence="4" key="1">
    <citation type="submission" date="2017-12" db="EMBL/GenBank/DDBJ databases">
        <title>Draft genome sequence of Telmatospirillum siberiense 26-4b1T, an acidotolerant peatland alphaproteobacterium potentially involved in sulfur cycling.</title>
        <authorList>
            <person name="Hausmann B."/>
            <person name="Pjevac P."/>
            <person name="Schreck K."/>
            <person name="Herbold C.W."/>
            <person name="Daims H."/>
            <person name="Wagner M."/>
            <person name="Pester M."/>
            <person name="Loy A."/>
        </authorList>
    </citation>
    <scope>NUCLEOTIDE SEQUENCE [LARGE SCALE GENOMIC DNA]</scope>
    <source>
        <strain evidence="4">26-4b1</strain>
    </source>
</reference>
<dbReference type="InterPro" id="IPR011053">
    <property type="entry name" value="Single_hybrid_motif"/>
</dbReference>
<dbReference type="Proteomes" id="UP000233293">
    <property type="component" value="Unassembled WGS sequence"/>
</dbReference>
<evidence type="ECO:0000313" key="4">
    <source>
        <dbReference type="Proteomes" id="UP000233293"/>
    </source>
</evidence>
<dbReference type="PANTHER" id="PTHR45266:SF3">
    <property type="entry name" value="OXALOACETATE DECARBOXYLASE ALPHA CHAIN"/>
    <property type="match status" value="1"/>
</dbReference>